<sequence length="115" mass="13581">MKKTTLYYIIFAVFVGLALLVQYLVETHQSYFGRYEMTESYGGTQNRFIFHFDIDGLKRETGVQILMITGDRAEFFEPVNHTEYEYALERDINVIPDQILVEWKAGHTQYAKRIK</sequence>
<dbReference type="Proteomes" id="UP000460318">
    <property type="component" value="Unassembled WGS sequence"/>
</dbReference>
<dbReference type="AlphaFoldDB" id="A0A7X3IKH5"/>
<reference evidence="2 3" key="1">
    <citation type="submission" date="2019-12" db="EMBL/GenBank/DDBJ databases">
        <title>Paenibacillus sp. nov., an endophytic bacterium isolated from the stem of Dendrobium.</title>
        <authorList>
            <person name="Zhao R."/>
        </authorList>
    </citation>
    <scope>NUCLEOTIDE SEQUENCE [LARGE SCALE GENOMIC DNA]</scope>
    <source>
        <strain evidence="2 3">HJL G12</strain>
    </source>
</reference>
<proteinExistence type="predicted"/>
<keyword evidence="3" id="KW-1185">Reference proteome</keyword>
<evidence type="ECO:0000313" key="2">
    <source>
        <dbReference type="EMBL" id="MWV44280.1"/>
    </source>
</evidence>
<organism evidence="2 3">
    <name type="scientific">Paenibacillus dendrobii</name>
    <dbReference type="NCBI Taxonomy" id="2691084"/>
    <lineage>
        <taxon>Bacteria</taxon>
        <taxon>Bacillati</taxon>
        <taxon>Bacillota</taxon>
        <taxon>Bacilli</taxon>
        <taxon>Bacillales</taxon>
        <taxon>Paenibacillaceae</taxon>
        <taxon>Paenibacillus</taxon>
    </lineage>
</organism>
<keyword evidence="1" id="KW-1133">Transmembrane helix</keyword>
<feature type="transmembrane region" description="Helical" evidence="1">
    <location>
        <begin position="6"/>
        <end position="25"/>
    </location>
</feature>
<evidence type="ECO:0000313" key="3">
    <source>
        <dbReference type="Proteomes" id="UP000460318"/>
    </source>
</evidence>
<name>A0A7X3IKH5_9BACL</name>
<keyword evidence="1" id="KW-0812">Transmembrane</keyword>
<dbReference type="RefSeq" id="WP_160497711.1">
    <property type="nucleotide sequence ID" value="NZ_WUBI01000001.1"/>
</dbReference>
<protein>
    <submittedName>
        <fullName evidence="2">Uncharacterized protein</fullName>
    </submittedName>
</protein>
<accession>A0A7X3IKH5</accession>
<keyword evidence="1" id="KW-0472">Membrane</keyword>
<gene>
    <name evidence="2" type="ORF">GRF59_11610</name>
</gene>
<evidence type="ECO:0000256" key="1">
    <source>
        <dbReference type="SAM" id="Phobius"/>
    </source>
</evidence>
<comment type="caution">
    <text evidence="2">The sequence shown here is derived from an EMBL/GenBank/DDBJ whole genome shotgun (WGS) entry which is preliminary data.</text>
</comment>
<dbReference type="EMBL" id="WUBI01000001">
    <property type="protein sequence ID" value="MWV44280.1"/>
    <property type="molecule type" value="Genomic_DNA"/>
</dbReference>